<comment type="caution">
    <text evidence="2">The sequence shown here is derived from an EMBL/GenBank/DDBJ whole genome shotgun (WGS) entry which is preliminary data.</text>
</comment>
<keyword evidence="3" id="KW-1185">Reference proteome</keyword>
<proteinExistence type="predicted"/>
<feature type="region of interest" description="Disordered" evidence="1">
    <location>
        <begin position="1"/>
        <end position="46"/>
    </location>
</feature>
<reference evidence="2 3" key="1">
    <citation type="submission" date="2023-07" db="EMBL/GenBank/DDBJ databases">
        <title>Comparative genomics of wheat-associated soil bacteria to identify genetic determinants of phenazine resistance.</title>
        <authorList>
            <person name="Mouncey N."/>
        </authorList>
    </citation>
    <scope>NUCLEOTIDE SEQUENCE [LARGE SCALE GENOMIC DNA]</scope>
    <source>
        <strain evidence="2 3">B3I12</strain>
    </source>
</reference>
<evidence type="ECO:0000313" key="2">
    <source>
        <dbReference type="EMBL" id="MDQ0752331.1"/>
    </source>
</evidence>
<dbReference type="EMBL" id="JAUSYP010000001">
    <property type="protein sequence ID" value="MDQ0752331.1"/>
    <property type="molecule type" value="Genomic_DNA"/>
</dbReference>
<dbReference type="Proteomes" id="UP001232755">
    <property type="component" value="Unassembled WGS sequence"/>
</dbReference>
<evidence type="ECO:0000256" key="1">
    <source>
        <dbReference type="SAM" id="MobiDB-lite"/>
    </source>
</evidence>
<sequence>MRGCPNCRWGDGNRRAAPDAPDLDSAEDEGSWVGTGQNTAGASGPG</sequence>
<feature type="compositionally biased region" description="Acidic residues" evidence="1">
    <location>
        <begin position="21"/>
        <end position="30"/>
    </location>
</feature>
<evidence type="ECO:0000313" key="3">
    <source>
        <dbReference type="Proteomes" id="UP001232755"/>
    </source>
</evidence>
<feature type="compositionally biased region" description="Polar residues" evidence="1">
    <location>
        <begin position="34"/>
        <end position="46"/>
    </location>
</feature>
<gene>
    <name evidence="2" type="ORF">QF034_006562</name>
</gene>
<organism evidence="2 3">
    <name type="scientific">Streptomyces africanus</name>
    <dbReference type="NCBI Taxonomy" id="231024"/>
    <lineage>
        <taxon>Bacteria</taxon>
        <taxon>Bacillati</taxon>
        <taxon>Actinomycetota</taxon>
        <taxon>Actinomycetes</taxon>
        <taxon>Kitasatosporales</taxon>
        <taxon>Streptomycetaceae</taxon>
        <taxon>Streptomyces</taxon>
    </lineage>
</organism>
<protein>
    <submittedName>
        <fullName evidence="2">Uncharacterized protein</fullName>
    </submittedName>
</protein>
<accession>A0ABU0QY46</accession>
<name>A0ABU0QY46_9ACTN</name>